<keyword evidence="2" id="KW-0238">DNA-binding</keyword>
<feature type="domain" description="HTH arsR-type" evidence="5">
    <location>
        <begin position="109"/>
        <end position="203"/>
    </location>
</feature>
<dbReference type="InterPro" id="IPR051011">
    <property type="entry name" value="Metal_resp_trans_reg"/>
</dbReference>
<evidence type="ECO:0000313" key="7">
    <source>
        <dbReference type="Proteomes" id="UP000644699"/>
    </source>
</evidence>
<evidence type="ECO:0000259" key="5">
    <source>
        <dbReference type="PROSITE" id="PS50987"/>
    </source>
</evidence>
<dbReference type="PRINTS" id="PR00778">
    <property type="entry name" value="HTHARSR"/>
</dbReference>
<name>A0A917A1J4_9HYPH</name>
<dbReference type="Proteomes" id="UP000644699">
    <property type="component" value="Unassembled WGS sequence"/>
</dbReference>
<dbReference type="InterPro" id="IPR036388">
    <property type="entry name" value="WH-like_DNA-bd_sf"/>
</dbReference>
<dbReference type="GO" id="GO:0003677">
    <property type="term" value="F:DNA binding"/>
    <property type="evidence" value="ECO:0007669"/>
    <property type="project" value="UniProtKB-KW"/>
</dbReference>
<reference evidence="6" key="1">
    <citation type="journal article" date="2014" name="Int. J. Syst. Evol. Microbiol.">
        <title>Complete genome sequence of Corynebacterium casei LMG S-19264T (=DSM 44701T), isolated from a smear-ripened cheese.</title>
        <authorList>
            <consortium name="US DOE Joint Genome Institute (JGI-PGF)"/>
            <person name="Walter F."/>
            <person name="Albersmeier A."/>
            <person name="Kalinowski J."/>
            <person name="Ruckert C."/>
        </authorList>
    </citation>
    <scope>NUCLEOTIDE SEQUENCE</scope>
    <source>
        <strain evidence="6">CGMCC 1.15367</strain>
    </source>
</reference>
<evidence type="ECO:0000256" key="2">
    <source>
        <dbReference type="ARBA" id="ARBA00023125"/>
    </source>
</evidence>
<organism evidence="6 7">
    <name type="scientific">Aureimonas endophytica</name>
    <dbReference type="NCBI Taxonomy" id="2027858"/>
    <lineage>
        <taxon>Bacteria</taxon>
        <taxon>Pseudomonadati</taxon>
        <taxon>Pseudomonadota</taxon>
        <taxon>Alphaproteobacteria</taxon>
        <taxon>Hyphomicrobiales</taxon>
        <taxon>Aurantimonadaceae</taxon>
        <taxon>Aureimonas</taxon>
    </lineage>
</organism>
<keyword evidence="3" id="KW-0804">Transcription</keyword>
<dbReference type="AlphaFoldDB" id="A0A917A1J4"/>
<dbReference type="SMART" id="SM00418">
    <property type="entry name" value="HTH_ARSR"/>
    <property type="match status" value="1"/>
</dbReference>
<dbReference type="CDD" id="cd00090">
    <property type="entry name" value="HTH_ARSR"/>
    <property type="match status" value="1"/>
</dbReference>
<dbReference type="Gene3D" id="1.10.10.10">
    <property type="entry name" value="Winged helix-like DNA-binding domain superfamily/Winged helix DNA-binding domain"/>
    <property type="match status" value="1"/>
</dbReference>
<dbReference type="PANTHER" id="PTHR43132">
    <property type="entry name" value="ARSENICAL RESISTANCE OPERON REPRESSOR ARSR-RELATED"/>
    <property type="match status" value="1"/>
</dbReference>
<proteinExistence type="predicted"/>
<evidence type="ECO:0000256" key="3">
    <source>
        <dbReference type="ARBA" id="ARBA00023163"/>
    </source>
</evidence>
<evidence type="ECO:0000256" key="4">
    <source>
        <dbReference type="SAM" id="MobiDB-lite"/>
    </source>
</evidence>
<dbReference type="GO" id="GO:0003700">
    <property type="term" value="F:DNA-binding transcription factor activity"/>
    <property type="evidence" value="ECO:0007669"/>
    <property type="project" value="InterPro"/>
</dbReference>
<keyword evidence="1" id="KW-0805">Transcription regulation</keyword>
<dbReference type="PANTHER" id="PTHR43132:SF6">
    <property type="entry name" value="HTH-TYPE TRANSCRIPTIONAL REPRESSOR CZRA"/>
    <property type="match status" value="1"/>
</dbReference>
<feature type="region of interest" description="Disordered" evidence="4">
    <location>
        <begin position="1"/>
        <end position="48"/>
    </location>
</feature>
<accession>A0A917A1J4</accession>
<reference evidence="6" key="2">
    <citation type="submission" date="2020-09" db="EMBL/GenBank/DDBJ databases">
        <authorList>
            <person name="Sun Q."/>
            <person name="Zhou Y."/>
        </authorList>
    </citation>
    <scope>NUCLEOTIDE SEQUENCE</scope>
    <source>
        <strain evidence="6">CGMCC 1.15367</strain>
    </source>
</reference>
<dbReference type="Pfam" id="PF01022">
    <property type="entry name" value="HTH_5"/>
    <property type="match status" value="1"/>
</dbReference>
<dbReference type="InterPro" id="IPR001845">
    <property type="entry name" value="HTH_ArsR_DNA-bd_dom"/>
</dbReference>
<dbReference type="PROSITE" id="PS50987">
    <property type="entry name" value="HTH_ARSR_2"/>
    <property type="match status" value="1"/>
</dbReference>
<sequence>MAGRPSAPAGKRIVAATRSPRERQVRRQIVPDMKDAPAQGPRDLPGDRCRDLTIPAGPAPSPFPPIVWQATPSRRPAREDGRRPIAACALPRNLQWIMDCCVANETSPTPKQDVDGAVAIFTALADPARLRLLVHMARGEAAVSDLAVATGGRLTTVSARLRVLLSARLVARRRDGRSVLYRLADAHVLMLVSNALDHARETRRP</sequence>
<dbReference type="InterPro" id="IPR036390">
    <property type="entry name" value="WH_DNA-bd_sf"/>
</dbReference>
<comment type="caution">
    <text evidence="6">The sequence shown here is derived from an EMBL/GenBank/DDBJ whole genome shotgun (WGS) entry which is preliminary data.</text>
</comment>
<dbReference type="EMBL" id="BMIQ01000009">
    <property type="protein sequence ID" value="GGE21214.1"/>
    <property type="molecule type" value="Genomic_DNA"/>
</dbReference>
<gene>
    <name evidence="6" type="ORF">GCM10011390_45650</name>
</gene>
<evidence type="ECO:0000256" key="1">
    <source>
        <dbReference type="ARBA" id="ARBA00023015"/>
    </source>
</evidence>
<dbReference type="InterPro" id="IPR011991">
    <property type="entry name" value="ArsR-like_HTH"/>
</dbReference>
<evidence type="ECO:0000313" key="6">
    <source>
        <dbReference type="EMBL" id="GGE21214.1"/>
    </source>
</evidence>
<dbReference type="NCBIfam" id="NF033788">
    <property type="entry name" value="HTH_metalloreg"/>
    <property type="match status" value="1"/>
</dbReference>
<protein>
    <recommendedName>
        <fullName evidence="5">HTH arsR-type domain-containing protein</fullName>
    </recommendedName>
</protein>
<dbReference type="SUPFAM" id="SSF46785">
    <property type="entry name" value="Winged helix' DNA-binding domain"/>
    <property type="match status" value="1"/>
</dbReference>
<keyword evidence="7" id="KW-1185">Reference proteome</keyword>